<dbReference type="Gene3D" id="1.10.760.10">
    <property type="entry name" value="Cytochrome c-like domain"/>
    <property type="match status" value="1"/>
</dbReference>
<evidence type="ECO:0000259" key="15">
    <source>
        <dbReference type="PROSITE" id="PS51007"/>
    </source>
</evidence>
<evidence type="ECO:0000256" key="5">
    <source>
        <dbReference type="ARBA" id="ARBA00022692"/>
    </source>
</evidence>
<organism evidence="16 17">
    <name type="scientific">Blastopirellula marina</name>
    <dbReference type="NCBI Taxonomy" id="124"/>
    <lineage>
        <taxon>Bacteria</taxon>
        <taxon>Pseudomonadati</taxon>
        <taxon>Planctomycetota</taxon>
        <taxon>Planctomycetia</taxon>
        <taxon>Pirellulales</taxon>
        <taxon>Pirellulaceae</taxon>
        <taxon>Blastopirellula</taxon>
    </lineage>
</organism>
<dbReference type="InterPro" id="IPR005798">
    <property type="entry name" value="Cyt_b/b6_C"/>
</dbReference>
<dbReference type="GO" id="GO:0022904">
    <property type="term" value="P:respiratory electron transport chain"/>
    <property type="evidence" value="ECO:0007669"/>
    <property type="project" value="InterPro"/>
</dbReference>
<dbReference type="GO" id="GO:0016491">
    <property type="term" value="F:oxidoreductase activity"/>
    <property type="evidence" value="ECO:0007669"/>
    <property type="project" value="InterPro"/>
</dbReference>
<dbReference type="InterPro" id="IPR027387">
    <property type="entry name" value="Cytb/b6-like_sf"/>
</dbReference>
<evidence type="ECO:0000256" key="9">
    <source>
        <dbReference type="ARBA" id="ARBA00023004"/>
    </source>
</evidence>
<dbReference type="InterPro" id="IPR036909">
    <property type="entry name" value="Cyt_c-like_dom_sf"/>
</dbReference>
<keyword evidence="6 11" id="KW-0479">Metal-binding</keyword>
<dbReference type="Pfam" id="PF00032">
    <property type="entry name" value="Cytochrom_B_C"/>
    <property type="match status" value="1"/>
</dbReference>
<keyword evidence="10 12" id="KW-0472">Membrane</keyword>
<feature type="transmembrane region" description="Helical" evidence="12">
    <location>
        <begin position="346"/>
        <end position="366"/>
    </location>
</feature>
<keyword evidence="8 12" id="KW-1133">Transmembrane helix</keyword>
<dbReference type="RefSeq" id="WP_105337507.1">
    <property type="nucleotide sequence ID" value="NZ_PUHZ01000021.1"/>
</dbReference>
<reference evidence="16 17" key="1">
    <citation type="submission" date="2018-02" db="EMBL/GenBank/DDBJ databases">
        <title>Comparative genomes isolates from brazilian mangrove.</title>
        <authorList>
            <person name="Araujo J.E."/>
            <person name="Taketani R.G."/>
            <person name="Silva M.C.P."/>
            <person name="Loureco M.V."/>
            <person name="Andreote F.D."/>
        </authorList>
    </citation>
    <scope>NUCLEOTIDE SEQUENCE [LARGE SCALE GENOMIC DNA]</scope>
    <source>
        <strain evidence="16 17">Nap-Phe MGV</strain>
    </source>
</reference>
<sequence>MNTIKQVWDWLEHRLELRDSLWPVMRHPVPAALAKPVGWWYVFGSMTLTLLMLQIVTGVCLAMVYQPTSADAYASLEYLNYEAPFGWLLRAIHYWSATGMVVMLFIHMSQVFLMGAYKYPRELTWVVGVGLLLMTLGLAFTGQVLRYDGDSYWGVSVAVAAAGRVPFLGPSIVHFILGGEYIGSATLSRFFTLHVFILPGLLLGLLVVHLYLVVKRGISEPPVPDEPVDKATYHEKYEQLLEKGIPFFPHALYRDGVACAIAVLVVVGMAVIFGPKGPGEIPDPTLIHAEPRPDWYFLPVFALAALSPPSMEAFLMLGLPVIGILALIAVPFVAGTGERSARRRPVAVLTVLVTFVTLLILGWYGATSPWSPDMEAWSGAPVPDDIVAELSPLELQGAVVFQNKCCRNCHALEGSGGHRGPDLTYVGARMNHEAMVRQVVQGGGNMPAYAQQMNSAEVEALVAFLVKLRPEGIPPAAVPSAVAEPLSAAVKETP</sequence>
<dbReference type="SUPFAM" id="SSF46626">
    <property type="entry name" value="Cytochrome c"/>
    <property type="match status" value="1"/>
</dbReference>
<dbReference type="Proteomes" id="UP000237819">
    <property type="component" value="Unassembled WGS sequence"/>
</dbReference>
<keyword evidence="5 12" id="KW-0812">Transmembrane</keyword>
<dbReference type="SUPFAM" id="SSF81342">
    <property type="entry name" value="Transmembrane di-heme cytochromes"/>
    <property type="match status" value="1"/>
</dbReference>
<feature type="domain" description="Cytochrome b/b6 C-terminal region profile" evidence="14">
    <location>
        <begin position="237"/>
        <end position="369"/>
    </location>
</feature>
<evidence type="ECO:0000313" key="16">
    <source>
        <dbReference type="EMBL" id="PQO44108.1"/>
    </source>
</evidence>
<dbReference type="PROSITE" id="PS51003">
    <property type="entry name" value="CYTB_CTER"/>
    <property type="match status" value="1"/>
</dbReference>
<dbReference type="Gene3D" id="1.20.810.10">
    <property type="entry name" value="Cytochrome Bc1 Complex, Chain C"/>
    <property type="match status" value="1"/>
</dbReference>
<evidence type="ECO:0000256" key="3">
    <source>
        <dbReference type="ARBA" id="ARBA00022617"/>
    </source>
</evidence>
<feature type="transmembrane region" description="Helical" evidence="12">
    <location>
        <begin position="94"/>
        <end position="117"/>
    </location>
</feature>
<keyword evidence="2" id="KW-0813">Transport</keyword>
<feature type="transmembrane region" description="Helical" evidence="12">
    <location>
        <begin position="39"/>
        <end position="65"/>
    </location>
</feature>
<keyword evidence="3 11" id="KW-0349">Heme</keyword>
<evidence type="ECO:0000256" key="7">
    <source>
        <dbReference type="ARBA" id="ARBA00022982"/>
    </source>
</evidence>
<dbReference type="GO" id="GO:0016020">
    <property type="term" value="C:membrane"/>
    <property type="evidence" value="ECO:0007669"/>
    <property type="project" value="UniProtKB-SubCell"/>
</dbReference>
<evidence type="ECO:0000256" key="2">
    <source>
        <dbReference type="ARBA" id="ARBA00022448"/>
    </source>
</evidence>
<evidence type="ECO:0000259" key="13">
    <source>
        <dbReference type="PROSITE" id="PS51002"/>
    </source>
</evidence>
<feature type="transmembrane region" description="Helical" evidence="12">
    <location>
        <begin position="313"/>
        <end position="334"/>
    </location>
</feature>
<proteinExistence type="predicted"/>
<evidence type="ECO:0000256" key="11">
    <source>
        <dbReference type="PROSITE-ProRule" id="PRU00433"/>
    </source>
</evidence>
<accession>A0A2S8GI36</accession>
<dbReference type="GO" id="GO:0009055">
    <property type="term" value="F:electron transfer activity"/>
    <property type="evidence" value="ECO:0007669"/>
    <property type="project" value="InterPro"/>
</dbReference>
<dbReference type="Pfam" id="PF13442">
    <property type="entry name" value="Cytochrome_CBB3"/>
    <property type="match status" value="1"/>
</dbReference>
<dbReference type="Pfam" id="PF00033">
    <property type="entry name" value="Cytochrome_B"/>
    <property type="match status" value="1"/>
</dbReference>
<evidence type="ECO:0000256" key="10">
    <source>
        <dbReference type="ARBA" id="ARBA00023136"/>
    </source>
</evidence>
<dbReference type="InterPro" id="IPR036150">
    <property type="entry name" value="Cyt_b/b6_C_sf"/>
</dbReference>
<dbReference type="EMBL" id="PUHZ01000021">
    <property type="protein sequence ID" value="PQO44108.1"/>
    <property type="molecule type" value="Genomic_DNA"/>
</dbReference>
<evidence type="ECO:0000256" key="12">
    <source>
        <dbReference type="SAM" id="Phobius"/>
    </source>
</evidence>
<dbReference type="InterPro" id="IPR048259">
    <property type="entry name" value="Cytochrome_b_N_euk/bac"/>
</dbReference>
<feature type="transmembrane region" description="Helical" evidence="12">
    <location>
        <begin position="123"/>
        <end position="140"/>
    </location>
</feature>
<evidence type="ECO:0000256" key="4">
    <source>
        <dbReference type="ARBA" id="ARBA00022660"/>
    </source>
</evidence>
<dbReference type="InterPro" id="IPR016174">
    <property type="entry name" value="Di-haem_cyt_TM"/>
</dbReference>
<keyword evidence="9 11" id="KW-0408">Iron</keyword>
<feature type="domain" description="Cytochrome b/b6 N-terminal region profile" evidence="13">
    <location>
        <begin position="7"/>
        <end position="222"/>
    </location>
</feature>
<protein>
    <submittedName>
        <fullName evidence="16">Cytochrome B6</fullName>
    </submittedName>
</protein>
<feature type="transmembrane region" description="Helical" evidence="12">
    <location>
        <begin position="152"/>
        <end position="177"/>
    </location>
</feature>
<evidence type="ECO:0000256" key="6">
    <source>
        <dbReference type="ARBA" id="ARBA00022723"/>
    </source>
</evidence>
<comment type="caution">
    <text evidence="16">The sequence shown here is derived from an EMBL/GenBank/DDBJ whole genome shotgun (WGS) entry which is preliminary data.</text>
</comment>
<evidence type="ECO:0000256" key="1">
    <source>
        <dbReference type="ARBA" id="ARBA00004141"/>
    </source>
</evidence>
<evidence type="ECO:0000256" key="8">
    <source>
        <dbReference type="ARBA" id="ARBA00022989"/>
    </source>
</evidence>
<keyword evidence="4" id="KW-0679">Respiratory chain</keyword>
<dbReference type="PANTHER" id="PTHR19271">
    <property type="entry name" value="CYTOCHROME B"/>
    <property type="match status" value="1"/>
</dbReference>
<dbReference type="PROSITE" id="PS51007">
    <property type="entry name" value="CYTC"/>
    <property type="match status" value="1"/>
</dbReference>
<dbReference type="InterPro" id="IPR009056">
    <property type="entry name" value="Cyt_c-like_dom"/>
</dbReference>
<name>A0A2S8GI36_9BACT</name>
<evidence type="ECO:0000313" key="17">
    <source>
        <dbReference type="Proteomes" id="UP000237819"/>
    </source>
</evidence>
<dbReference type="OrthoDB" id="9804503at2"/>
<dbReference type="PROSITE" id="PS51002">
    <property type="entry name" value="CYTB_NTER"/>
    <property type="match status" value="1"/>
</dbReference>
<dbReference type="PANTHER" id="PTHR19271:SF16">
    <property type="entry name" value="CYTOCHROME B"/>
    <property type="match status" value="1"/>
</dbReference>
<dbReference type="CDD" id="cd00284">
    <property type="entry name" value="Cytochrome_b_N"/>
    <property type="match status" value="1"/>
</dbReference>
<evidence type="ECO:0000259" key="14">
    <source>
        <dbReference type="PROSITE" id="PS51003"/>
    </source>
</evidence>
<comment type="subcellular location">
    <subcellularLocation>
        <location evidence="1">Membrane</location>
        <topology evidence="1">Multi-pass membrane protein</topology>
    </subcellularLocation>
</comment>
<dbReference type="GO" id="GO:0020037">
    <property type="term" value="F:heme binding"/>
    <property type="evidence" value="ECO:0007669"/>
    <property type="project" value="InterPro"/>
</dbReference>
<feature type="transmembrane region" description="Helical" evidence="12">
    <location>
        <begin position="189"/>
        <end position="214"/>
    </location>
</feature>
<dbReference type="InterPro" id="IPR005797">
    <property type="entry name" value="Cyt_b/b6_N"/>
</dbReference>
<dbReference type="SUPFAM" id="SSF81648">
    <property type="entry name" value="a domain/subunit of cytochrome bc1 complex (Ubiquinol-cytochrome c reductase)"/>
    <property type="match status" value="1"/>
</dbReference>
<dbReference type="AlphaFoldDB" id="A0A2S8GI36"/>
<keyword evidence="7" id="KW-0249">Electron transport</keyword>
<feature type="domain" description="Cytochrome c" evidence="15">
    <location>
        <begin position="392"/>
        <end position="469"/>
    </location>
</feature>
<gene>
    <name evidence="16" type="ORF">C5Y93_21470</name>
</gene>
<feature type="transmembrane region" description="Helical" evidence="12">
    <location>
        <begin position="252"/>
        <end position="273"/>
    </location>
</feature>
<dbReference type="GO" id="GO:0046872">
    <property type="term" value="F:metal ion binding"/>
    <property type="evidence" value="ECO:0007669"/>
    <property type="project" value="UniProtKB-KW"/>
</dbReference>